<comment type="similarity">
    <text evidence="1">Belongs to the LysR transcriptional regulatory family.</text>
</comment>
<evidence type="ECO:0000256" key="2">
    <source>
        <dbReference type="ARBA" id="ARBA00023015"/>
    </source>
</evidence>
<dbReference type="PANTHER" id="PTHR30346:SF0">
    <property type="entry name" value="HCA OPERON TRANSCRIPTIONAL ACTIVATOR HCAR"/>
    <property type="match status" value="1"/>
</dbReference>
<dbReference type="Proteomes" id="UP001518989">
    <property type="component" value="Unassembled WGS sequence"/>
</dbReference>
<dbReference type="EMBL" id="JACTNG010000009">
    <property type="protein sequence ID" value="MBO1080692.1"/>
    <property type="molecule type" value="Genomic_DNA"/>
</dbReference>
<evidence type="ECO:0000313" key="7">
    <source>
        <dbReference type="Proteomes" id="UP001518989"/>
    </source>
</evidence>
<dbReference type="InterPro" id="IPR036390">
    <property type="entry name" value="WH_DNA-bd_sf"/>
</dbReference>
<dbReference type="InterPro" id="IPR005119">
    <property type="entry name" value="LysR_subst-bd"/>
</dbReference>
<keyword evidence="2" id="KW-0805">Transcription regulation</keyword>
<organism evidence="6 7">
    <name type="scientific">Roseomonas haemaphysalidis</name>
    <dbReference type="NCBI Taxonomy" id="2768162"/>
    <lineage>
        <taxon>Bacteria</taxon>
        <taxon>Pseudomonadati</taxon>
        <taxon>Pseudomonadota</taxon>
        <taxon>Alphaproteobacteria</taxon>
        <taxon>Acetobacterales</taxon>
        <taxon>Roseomonadaceae</taxon>
        <taxon>Roseomonas</taxon>
    </lineage>
</organism>
<reference evidence="6 7" key="1">
    <citation type="submission" date="2020-09" db="EMBL/GenBank/DDBJ databases">
        <title>Roseomonas.</title>
        <authorList>
            <person name="Zhu W."/>
        </authorList>
    </citation>
    <scope>NUCLEOTIDE SEQUENCE [LARGE SCALE GENOMIC DNA]</scope>
    <source>
        <strain evidence="6 7">573</strain>
    </source>
</reference>
<dbReference type="Pfam" id="PF03466">
    <property type="entry name" value="LysR_substrate"/>
    <property type="match status" value="1"/>
</dbReference>
<evidence type="ECO:0000256" key="4">
    <source>
        <dbReference type="ARBA" id="ARBA00023163"/>
    </source>
</evidence>
<dbReference type="PROSITE" id="PS50931">
    <property type="entry name" value="HTH_LYSR"/>
    <property type="match status" value="1"/>
</dbReference>
<dbReference type="SUPFAM" id="SSF53850">
    <property type="entry name" value="Periplasmic binding protein-like II"/>
    <property type="match status" value="1"/>
</dbReference>
<evidence type="ECO:0000256" key="3">
    <source>
        <dbReference type="ARBA" id="ARBA00023125"/>
    </source>
</evidence>
<dbReference type="Gene3D" id="3.40.190.10">
    <property type="entry name" value="Periplasmic binding protein-like II"/>
    <property type="match status" value="2"/>
</dbReference>
<dbReference type="InterPro" id="IPR000847">
    <property type="entry name" value="LysR_HTH_N"/>
</dbReference>
<accession>A0ABS3KT97</accession>
<keyword evidence="3" id="KW-0238">DNA-binding</keyword>
<comment type="caution">
    <text evidence="6">The sequence shown here is derived from an EMBL/GenBank/DDBJ whole genome shotgun (WGS) entry which is preliminary data.</text>
</comment>
<dbReference type="SUPFAM" id="SSF46785">
    <property type="entry name" value="Winged helix' DNA-binding domain"/>
    <property type="match status" value="1"/>
</dbReference>
<dbReference type="Pfam" id="PF00126">
    <property type="entry name" value="HTH_1"/>
    <property type="match status" value="1"/>
</dbReference>
<name>A0ABS3KT97_9PROT</name>
<evidence type="ECO:0000313" key="6">
    <source>
        <dbReference type="EMBL" id="MBO1080692.1"/>
    </source>
</evidence>
<evidence type="ECO:0000256" key="1">
    <source>
        <dbReference type="ARBA" id="ARBA00009437"/>
    </source>
</evidence>
<keyword evidence="4" id="KW-0804">Transcription</keyword>
<evidence type="ECO:0000259" key="5">
    <source>
        <dbReference type="PROSITE" id="PS50931"/>
    </source>
</evidence>
<sequence>MFAFTQLRCFVAVAEELHFHRAAARLNMTQPPLSRQIQLLEHALGVTLLLRGNRAVALTPAGAAFLHDARRMLQLAERATLHARRIAGGQSGQLTIGFTAASGYGVLPRLVGLLRSRLPEVQLALREMVSLDQIEALQAGRIDLALLRPMARRPGLRTARLLREPLLLALPRAHPLATRPEAGLAELAEQPLVTYPPVEGRYLHDLVMGLFQVAGAVPERVQYVSQTHSILALVGAGLGIALVPQAAARLCPEDVLLRPPPGGIPVAAELALAWREEGENPAAPAVLAALRQDWAGLCAGWPGAGAAPEETRLGE</sequence>
<feature type="domain" description="HTH lysR-type" evidence="5">
    <location>
        <begin position="4"/>
        <end position="59"/>
    </location>
</feature>
<protein>
    <submittedName>
        <fullName evidence="6">LysR family transcriptional regulator</fullName>
    </submittedName>
</protein>
<proteinExistence type="inferred from homology"/>
<dbReference type="PANTHER" id="PTHR30346">
    <property type="entry name" value="TRANSCRIPTIONAL DUAL REGULATOR HCAR-RELATED"/>
    <property type="match status" value="1"/>
</dbReference>
<dbReference type="Gene3D" id="1.10.10.10">
    <property type="entry name" value="Winged helix-like DNA-binding domain superfamily/Winged helix DNA-binding domain"/>
    <property type="match status" value="1"/>
</dbReference>
<dbReference type="RefSeq" id="WP_207418859.1">
    <property type="nucleotide sequence ID" value="NZ_CP061177.1"/>
</dbReference>
<dbReference type="PRINTS" id="PR00039">
    <property type="entry name" value="HTHLYSR"/>
</dbReference>
<gene>
    <name evidence="6" type="ORF">IAI61_16730</name>
</gene>
<dbReference type="InterPro" id="IPR036388">
    <property type="entry name" value="WH-like_DNA-bd_sf"/>
</dbReference>
<keyword evidence="7" id="KW-1185">Reference proteome</keyword>